<keyword evidence="4" id="KW-1185">Reference proteome</keyword>
<dbReference type="PROSITE" id="PS51257">
    <property type="entry name" value="PROKAR_LIPOPROTEIN"/>
    <property type="match status" value="1"/>
</dbReference>
<dbReference type="AlphaFoldDB" id="A0A327RDH7"/>
<evidence type="ECO:0000313" key="4">
    <source>
        <dbReference type="Proteomes" id="UP000249696"/>
    </source>
</evidence>
<comment type="caution">
    <text evidence="3">The sequence shown here is derived from an EMBL/GenBank/DDBJ whole genome shotgun (WGS) entry which is preliminary data.</text>
</comment>
<organism evidence="3 4">
    <name type="scientific">Arenibacter echinorum</name>
    <dbReference type="NCBI Taxonomy" id="440515"/>
    <lineage>
        <taxon>Bacteria</taxon>
        <taxon>Pseudomonadati</taxon>
        <taxon>Bacteroidota</taxon>
        <taxon>Flavobacteriia</taxon>
        <taxon>Flavobacteriales</taxon>
        <taxon>Flavobacteriaceae</taxon>
        <taxon>Arenibacter</taxon>
    </lineage>
</organism>
<feature type="signal peptide" evidence="1">
    <location>
        <begin position="1"/>
        <end position="19"/>
    </location>
</feature>
<protein>
    <submittedName>
        <fullName evidence="3">SH3 domain-containing protein</fullName>
    </submittedName>
</protein>
<keyword evidence="1" id="KW-0732">Signal</keyword>
<dbReference type="InterPro" id="IPR025987">
    <property type="entry name" value="GW_dom"/>
</dbReference>
<feature type="chain" id="PRO_5016460300" evidence="1">
    <location>
        <begin position="20"/>
        <end position="268"/>
    </location>
</feature>
<dbReference type="EMBL" id="QLLN01000002">
    <property type="protein sequence ID" value="RAJ13962.1"/>
    <property type="molecule type" value="Genomic_DNA"/>
</dbReference>
<sequence>MKTSYKFGLLMMVSLLAMGCNNSPKVIAPSTHTEDSENGSGIFTTNPATQVTPNSDISFNEDLHKVVVQEVLPTNRYVYLKVKEEGNGQFWIATRKQEAKKGEVYFYKRPLLKTNFESKEYNRVFDTIYLVSNLVSQDHSKHVGDLKSTVPKMEQTVATKEDIPTHTEKLVEHKGTLKISELVKDPKKYEGHTVQISGTCVKVNPNIMERNWLHVQDGSQNDYDLVVTSNTFVPEGSKITIRAVVSLNRDFGAGYTYDLILENGTLVQ</sequence>
<evidence type="ECO:0000256" key="1">
    <source>
        <dbReference type="SAM" id="SignalP"/>
    </source>
</evidence>
<reference evidence="3 4" key="1">
    <citation type="submission" date="2018-06" db="EMBL/GenBank/DDBJ databases">
        <title>Genomic Encyclopedia of Archaeal and Bacterial Type Strains, Phase II (KMG-II): from individual species to whole genera.</title>
        <authorList>
            <person name="Goeker M."/>
        </authorList>
    </citation>
    <scope>NUCLEOTIDE SEQUENCE [LARGE SCALE GENOMIC DNA]</scope>
    <source>
        <strain evidence="3 4">DSM 23522</strain>
    </source>
</reference>
<evidence type="ECO:0000313" key="3">
    <source>
        <dbReference type="EMBL" id="RAJ13962.1"/>
    </source>
</evidence>
<feature type="domain" description="GW" evidence="2">
    <location>
        <begin position="179"/>
        <end position="220"/>
    </location>
</feature>
<gene>
    <name evidence="3" type="ORF">LV92_01078</name>
</gene>
<name>A0A327RDH7_9FLAO</name>
<dbReference type="RefSeq" id="WP_111622617.1">
    <property type="nucleotide sequence ID" value="NZ_QLLN01000002.1"/>
</dbReference>
<proteinExistence type="predicted"/>
<accession>A0A327RDH7</accession>
<dbReference type="Pfam" id="PF13457">
    <property type="entry name" value="GW"/>
    <property type="match status" value="2"/>
</dbReference>
<dbReference type="OrthoDB" id="1118190at2"/>
<evidence type="ECO:0000259" key="2">
    <source>
        <dbReference type="Pfam" id="PF13457"/>
    </source>
</evidence>
<feature type="domain" description="GW" evidence="2">
    <location>
        <begin position="36"/>
        <end position="95"/>
    </location>
</feature>
<dbReference type="Proteomes" id="UP000249696">
    <property type="component" value="Unassembled WGS sequence"/>
</dbReference>